<comment type="caution">
    <text evidence="3">The sequence shown here is derived from an EMBL/GenBank/DDBJ whole genome shotgun (WGS) entry which is preliminary data.</text>
</comment>
<dbReference type="AlphaFoldDB" id="A0A852W9A4"/>
<feature type="region of interest" description="Disordered" evidence="1">
    <location>
        <begin position="24"/>
        <end position="55"/>
    </location>
</feature>
<accession>A0A852W9A4</accession>
<reference evidence="3 4" key="1">
    <citation type="submission" date="2020-07" db="EMBL/GenBank/DDBJ databases">
        <title>Sequencing the genomes of 1000 actinobacteria strains.</title>
        <authorList>
            <person name="Klenk H.-P."/>
        </authorList>
    </citation>
    <scope>NUCLEOTIDE SEQUENCE [LARGE SCALE GENOMIC DNA]</scope>
    <source>
        <strain evidence="3 4">DSM 44749</strain>
    </source>
</reference>
<dbReference type="RefSeq" id="WP_179761968.1">
    <property type="nucleotide sequence ID" value="NZ_BAAAJZ010000003.1"/>
</dbReference>
<feature type="compositionally biased region" description="Low complexity" evidence="1">
    <location>
        <begin position="31"/>
        <end position="52"/>
    </location>
</feature>
<feature type="chain" id="PRO_5032675455" evidence="2">
    <location>
        <begin position="21"/>
        <end position="166"/>
    </location>
</feature>
<evidence type="ECO:0000313" key="3">
    <source>
        <dbReference type="EMBL" id="NYG03911.1"/>
    </source>
</evidence>
<keyword evidence="2" id="KW-0732">Signal</keyword>
<evidence type="ECO:0000313" key="4">
    <source>
        <dbReference type="Proteomes" id="UP000549695"/>
    </source>
</evidence>
<feature type="signal peptide" evidence="2">
    <location>
        <begin position="1"/>
        <end position="20"/>
    </location>
</feature>
<dbReference type="Proteomes" id="UP000549695">
    <property type="component" value="Unassembled WGS sequence"/>
</dbReference>
<sequence>MLVLPAVLLVGVLGAGCAGSSPLAPTRGAETAAGPSASADAAPSDSASTGTGPPVTIVLGSPDRPQARGLGTARPPLVGLGRASSTGIVEDLTWQSWGGPTATGTGTAAYAAPGQPLAAATRERATVVAGDPGTCAGRPAYRTLTWYFPQHGEIPGAHTPLPVCGD</sequence>
<dbReference type="GeneID" id="98053888"/>
<dbReference type="EMBL" id="JACCCZ010000001">
    <property type="protein sequence ID" value="NYG03911.1"/>
    <property type="molecule type" value="Genomic_DNA"/>
</dbReference>
<protein>
    <submittedName>
        <fullName evidence="3">Uncharacterized protein</fullName>
    </submittedName>
</protein>
<proteinExistence type="predicted"/>
<gene>
    <name evidence="3" type="ORF">HDA37_004196</name>
</gene>
<evidence type="ECO:0000256" key="1">
    <source>
        <dbReference type="SAM" id="MobiDB-lite"/>
    </source>
</evidence>
<organism evidence="3 4">
    <name type="scientific">Pseudonocardia alni</name>
    <name type="common">Amycolata alni</name>
    <dbReference type="NCBI Taxonomy" id="33907"/>
    <lineage>
        <taxon>Bacteria</taxon>
        <taxon>Bacillati</taxon>
        <taxon>Actinomycetota</taxon>
        <taxon>Actinomycetes</taxon>
        <taxon>Pseudonocardiales</taxon>
        <taxon>Pseudonocardiaceae</taxon>
        <taxon>Pseudonocardia</taxon>
    </lineage>
</organism>
<feature type="region of interest" description="Disordered" evidence="1">
    <location>
        <begin position="60"/>
        <end position="79"/>
    </location>
</feature>
<name>A0A852W9A4_PSEA5</name>
<keyword evidence="4" id="KW-1185">Reference proteome</keyword>
<evidence type="ECO:0000256" key="2">
    <source>
        <dbReference type="SAM" id="SignalP"/>
    </source>
</evidence>